<accession>B4S508</accession>
<evidence type="ECO:0000313" key="4">
    <source>
        <dbReference type="Proteomes" id="UP000002725"/>
    </source>
</evidence>
<name>B4S508_PROA2</name>
<feature type="domain" description="RecF/RecN/SMC N-terminal" evidence="2">
    <location>
        <begin position="83"/>
        <end position="707"/>
    </location>
</feature>
<dbReference type="PANTHER" id="PTHR32182">
    <property type="entry name" value="DNA REPLICATION AND REPAIR PROTEIN RECF"/>
    <property type="match status" value="1"/>
</dbReference>
<dbReference type="KEGG" id="paa:Paes_0450"/>
<dbReference type="InterPro" id="IPR003395">
    <property type="entry name" value="RecF/RecN/SMC_N"/>
</dbReference>
<evidence type="ECO:0000259" key="2">
    <source>
        <dbReference type="Pfam" id="PF02463"/>
    </source>
</evidence>
<dbReference type="STRING" id="290512.Paes_0450"/>
<keyword evidence="1" id="KW-0175">Coiled coil</keyword>
<keyword evidence="4" id="KW-1185">Reference proteome</keyword>
<dbReference type="Pfam" id="PF02463">
    <property type="entry name" value="SMC_N"/>
    <property type="match status" value="1"/>
</dbReference>
<dbReference type="Proteomes" id="UP000002725">
    <property type="component" value="Chromosome"/>
</dbReference>
<feature type="coiled-coil region" evidence="1">
    <location>
        <begin position="491"/>
        <end position="532"/>
    </location>
</feature>
<dbReference type="eggNOG" id="COG0419">
    <property type="taxonomic scope" value="Bacteria"/>
</dbReference>
<evidence type="ECO:0000256" key="1">
    <source>
        <dbReference type="SAM" id="Coils"/>
    </source>
</evidence>
<dbReference type="SUPFAM" id="SSF52540">
    <property type="entry name" value="P-loop containing nucleoside triphosphate hydrolases"/>
    <property type="match status" value="1"/>
</dbReference>
<dbReference type="GO" id="GO:0006302">
    <property type="term" value="P:double-strand break repair"/>
    <property type="evidence" value="ECO:0007669"/>
    <property type="project" value="TreeGrafter"/>
</dbReference>
<dbReference type="HOGENOM" id="CLU_016006_0_0_10"/>
<protein>
    <submittedName>
        <fullName evidence="3">SMC domain protein</fullName>
    </submittedName>
</protein>
<sequence length="877" mass="98175">MASVIAEYQRFLEVLSVRPVDDDIRRMANLIYSNLPHLAQVGAARRARSSRLAPIAIKQLAETSPELPEFNNINADGHNIGRLHQLIVGPFRGFTNQEIFDLSKPITLVYGANGTGKSSFCEALETALLGSISEAQVKRIDHNTYCRNARVGRYIQPVISIVNENNPPLNLEPNEEKYRFCFIEKNRLDDFARIASRTPSDQRQLIATLFGIDQFSDFVRGFNPSLDENLNLTGQRAQELAVRRHALASAEKVIQEFPQRLSQININEGQIAERIQPGSNYEAVKLWLVGSQDQQGRLPYVQSLLDAPSPTVYGLTSEQLTLAFNQAFAINSTLQGINTELARRAGEVSYKQLYESVLQLSASSPHHCPACGTILQSVVKNPYEAAVTGLEQLSELAGLQEKAKEHSDALSESLRNLHQLMLNTINAAAQVCPQMLRENALPVLPPTSTGQWLQAWVNDNNKCWNALLNLCSDIERSDAGAREALAQRHQLAEERTRLDEYRIEIEGAKLIRQIAESELAEARTTVANFDEANRELIELVASEAQVVEFHNRVKRSYDGFLQEIQSYLSNLPSQLLQGLGQRARDLYNSFNRDDLPVDLLQSLWLPVVENGKIELEFQGQLGVRYDALTLLSEGHIKCLGLAILLAKNIEESCSFVIFDDVVNAIDDDHRNGIWRTFFEDGLLDGKQVILTSHAEEFLHRIQQELGAARAGDIALYKFLPHQGEHHLRVDTNPPSKNYVLKAQQAFANDDKRETLYYSRAAIESLTDRLWTWMGKRGDGRIELKLSGPRSPWELNNKCNKIRSALRRNQNQSNAIISSLIALDALLGVAGSSIEWGYLNSGTHDSQRDGEFDRSAVETIVQAVGTLDQALTDLQNGR</sequence>
<evidence type="ECO:0000313" key="3">
    <source>
        <dbReference type="EMBL" id="ACF45506.1"/>
    </source>
</evidence>
<dbReference type="AlphaFoldDB" id="B4S508"/>
<dbReference type="Gene3D" id="3.40.50.300">
    <property type="entry name" value="P-loop containing nucleotide triphosphate hydrolases"/>
    <property type="match status" value="2"/>
</dbReference>
<dbReference type="GO" id="GO:0000731">
    <property type="term" value="P:DNA synthesis involved in DNA repair"/>
    <property type="evidence" value="ECO:0007669"/>
    <property type="project" value="TreeGrafter"/>
</dbReference>
<dbReference type="InterPro" id="IPR027417">
    <property type="entry name" value="P-loop_NTPase"/>
</dbReference>
<gene>
    <name evidence="3" type="ordered locus">Paes_0450</name>
</gene>
<dbReference type="PANTHER" id="PTHR32182:SF0">
    <property type="entry name" value="DNA REPLICATION AND REPAIR PROTEIN RECF"/>
    <property type="match status" value="1"/>
</dbReference>
<organism evidence="3 4">
    <name type="scientific">Prosthecochloris aestuarii (strain DSM 271 / SK 413)</name>
    <dbReference type="NCBI Taxonomy" id="290512"/>
    <lineage>
        <taxon>Bacteria</taxon>
        <taxon>Pseudomonadati</taxon>
        <taxon>Chlorobiota</taxon>
        <taxon>Chlorobiia</taxon>
        <taxon>Chlorobiales</taxon>
        <taxon>Chlorobiaceae</taxon>
        <taxon>Prosthecochloris</taxon>
    </lineage>
</organism>
<dbReference type="EMBL" id="CP001108">
    <property type="protein sequence ID" value="ACF45506.1"/>
    <property type="molecule type" value="Genomic_DNA"/>
</dbReference>
<reference evidence="3" key="1">
    <citation type="submission" date="2008-06" db="EMBL/GenBank/DDBJ databases">
        <title>Complete sequence of chromosome of Prosthecochloris aestuarii DSM 271.</title>
        <authorList>
            <consortium name="US DOE Joint Genome Institute"/>
            <person name="Lucas S."/>
            <person name="Copeland A."/>
            <person name="Lapidus A."/>
            <person name="Glavina del Rio T."/>
            <person name="Dalin E."/>
            <person name="Tice H."/>
            <person name="Bruce D."/>
            <person name="Goodwin L."/>
            <person name="Pitluck S."/>
            <person name="Schmutz J."/>
            <person name="Larimer F."/>
            <person name="Land M."/>
            <person name="Hauser L."/>
            <person name="Kyrpides N."/>
            <person name="Anderson I."/>
            <person name="Liu Z."/>
            <person name="Li T."/>
            <person name="Zhao F."/>
            <person name="Overmann J."/>
            <person name="Bryant D.A."/>
            <person name="Richardson P."/>
        </authorList>
    </citation>
    <scope>NUCLEOTIDE SEQUENCE [LARGE SCALE GENOMIC DNA]</scope>
    <source>
        <strain evidence="3">DSM 271</strain>
    </source>
</reference>
<dbReference type="RefSeq" id="WP_012505043.1">
    <property type="nucleotide sequence ID" value="NC_011059.1"/>
</dbReference>
<proteinExistence type="predicted"/>